<evidence type="ECO:0000259" key="1">
    <source>
        <dbReference type="Pfam" id="PF00534"/>
    </source>
</evidence>
<name>A0A426DKI9_9FIRM</name>
<proteinExistence type="predicted"/>
<evidence type="ECO:0000313" key="2">
    <source>
        <dbReference type="EMBL" id="RRK33397.1"/>
    </source>
</evidence>
<accession>A0A426DKI9</accession>
<dbReference type="Gene3D" id="3.40.50.2000">
    <property type="entry name" value="Glycogen Phosphorylase B"/>
    <property type="match status" value="1"/>
</dbReference>
<reference evidence="2" key="1">
    <citation type="submission" date="2018-10" db="EMBL/GenBank/DDBJ databases">
        <title>Schaedlerella arabinophila gen. nov. sp. nov., isolated from the mouse intestinal tract and comparative analysis with the genome of the closely related altered Schaedler flora strain ASF502.</title>
        <authorList>
            <person name="Miyake S."/>
            <person name="Soh M."/>
            <person name="Seedorf H."/>
        </authorList>
    </citation>
    <scope>NUCLEOTIDE SEQUENCE [LARGE SCALE GENOMIC DNA]</scope>
    <source>
        <strain evidence="2">DSM 106076</strain>
    </source>
</reference>
<keyword evidence="2" id="KW-0808">Transferase</keyword>
<sequence>MSAVHNIAFHIIRDIKRMVIKTKLETEYNFKMKLQNNVQIIKKNNCQQTLFVTHNLGGGTQQFEDSFVGLGNNILILRRLGYMFMQDAFFQIESNGDKKIIKVSDIKKIWDLNFDEIIINSMVGFSCIESIIDNIINYKKQNPECTIRYFVHDYDCICPLHNLFFNGKYCELNCSNCNLQMDYRNKKVDIRKWRHIWKKLLVNVDEIRCFSFSSKELIKKIYKDINNISVVPHDTSYIKTDQKLKMNQSQMCIGFIGSITNGSKGNIVVKKIIGRYGNQIDIRLIGSNKLHYIFDKGKKVKKLGTYNRDDLRNVLINEKVNVIIFPSLWPETFSYVVSELMAFDITIICFDLGAQGEKIRNYHKGIVCKNIGEMFSIIDSIYKESTKGY</sequence>
<dbReference type="GO" id="GO:0016757">
    <property type="term" value="F:glycosyltransferase activity"/>
    <property type="evidence" value="ECO:0007669"/>
    <property type="project" value="InterPro"/>
</dbReference>
<dbReference type="AlphaFoldDB" id="A0A426DKI9"/>
<comment type="caution">
    <text evidence="2">The sequence shown here is derived from an EMBL/GenBank/DDBJ whole genome shotgun (WGS) entry which is preliminary data.</text>
</comment>
<evidence type="ECO:0000313" key="3">
    <source>
        <dbReference type="Proteomes" id="UP000274920"/>
    </source>
</evidence>
<protein>
    <submittedName>
        <fullName evidence="2">Glycosyltransferase</fullName>
    </submittedName>
</protein>
<dbReference type="Pfam" id="PF00534">
    <property type="entry name" value="Glycos_transf_1"/>
    <property type="match status" value="1"/>
</dbReference>
<dbReference type="InterPro" id="IPR001296">
    <property type="entry name" value="Glyco_trans_1"/>
</dbReference>
<gene>
    <name evidence="2" type="ORF">EBB54_20140</name>
</gene>
<dbReference type="SUPFAM" id="SSF53756">
    <property type="entry name" value="UDP-Glycosyltransferase/glycogen phosphorylase"/>
    <property type="match status" value="1"/>
</dbReference>
<dbReference type="Proteomes" id="UP000274920">
    <property type="component" value="Unassembled WGS sequence"/>
</dbReference>
<keyword evidence="3" id="KW-1185">Reference proteome</keyword>
<dbReference type="EMBL" id="RHJS01000002">
    <property type="protein sequence ID" value="RRK33397.1"/>
    <property type="molecule type" value="Genomic_DNA"/>
</dbReference>
<feature type="domain" description="Glycosyl transferase family 1" evidence="1">
    <location>
        <begin position="296"/>
        <end position="370"/>
    </location>
</feature>
<organism evidence="2 3">
    <name type="scientific">Schaedlerella arabinosiphila</name>
    <dbReference type="NCBI Taxonomy" id="2044587"/>
    <lineage>
        <taxon>Bacteria</taxon>
        <taxon>Bacillati</taxon>
        <taxon>Bacillota</taxon>
        <taxon>Clostridia</taxon>
        <taxon>Lachnospirales</taxon>
        <taxon>Lachnospiraceae</taxon>
        <taxon>Schaedlerella</taxon>
    </lineage>
</organism>